<keyword evidence="2" id="KW-1185">Reference proteome</keyword>
<evidence type="ECO:0000313" key="1">
    <source>
        <dbReference type="EMBL" id="QYS97387.1"/>
    </source>
</evidence>
<sequence>MMGFVFGSGPSGMALPAAASLRAGRLDLISLLCQSVVHSPHARPRGTAKRLVQSLSHKFTFTLTRHVNILLAPSPSPHFLNLHHDVTEDTENETMTTFLPHRSLFRRFLRCATAMTPLLSRRHILVWP</sequence>
<organism evidence="1 2">
    <name type="scientific">Trichoderma simmonsii</name>
    <dbReference type="NCBI Taxonomy" id="1491479"/>
    <lineage>
        <taxon>Eukaryota</taxon>
        <taxon>Fungi</taxon>
        <taxon>Dikarya</taxon>
        <taxon>Ascomycota</taxon>
        <taxon>Pezizomycotina</taxon>
        <taxon>Sordariomycetes</taxon>
        <taxon>Hypocreomycetidae</taxon>
        <taxon>Hypocreales</taxon>
        <taxon>Hypocreaceae</taxon>
        <taxon>Trichoderma</taxon>
    </lineage>
</organism>
<proteinExistence type="predicted"/>
<reference evidence="1 2" key="1">
    <citation type="journal article" date="2021" name="BMC Genomics">
        <title>Telomere-to-telomere genome assembly of asparaginase-producing Trichoderma simmonsii.</title>
        <authorList>
            <person name="Chung D."/>
            <person name="Kwon Y.M."/>
            <person name="Yang Y."/>
        </authorList>
    </citation>
    <scope>NUCLEOTIDE SEQUENCE [LARGE SCALE GENOMIC DNA]</scope>
    <source>
        <strain evidence="1 2">GH-Sj1</strain>
    </source>
</reference>
<dbReference type="AlphaFoldDB" id="A0A8G0L7X1"/>
<dbReference type="EMBL" id="CP075865">
    <property type="protein sequence ID" value="QYS97387.1"/>
    <property type="molecule type" value="Genomic_DNA"/>
</dbReference>
<name>A0A8G0L7X1_9HYPO</name>
<protein>
    <submittedName>
        <fullName evidence="1">Uncharacterized protein</fullName>
    </submittedName>
</protein>
<accession>A0A8G0L7X1</accession>
<dbReference type="Proteomes" id="UP000826661">
    <property type="component" value="Chromosome II"/>
</dbReference>
<gene>
    <name evidence="1" type="ORF">H0G86_004619</name>
</gene>
<evidence type="ECO:0000313" key="2">
    <source>
        <dbReference type="Proteomes" id="UP000826661"/>
    </source>
</evidence>